<dbReference type="EMBL" id="JAMSHJ010000001">
    <property type="protein sequence ID" value="KAI5444043.1"/>
    <property type="molecule type" value="Genomic_DNA"/>
</dbReference>
<dbReference type="Proteomes" id="UP001058974">
    <property type="component" value="Chromosome 1"/>
</dbReference>
<dbReference type="Gramene" id="Psat01G0260000-T1">
    <property type="protein sequence ID" value="KAI5444043.1"/>
    <property type="gene ID" value="KIW84_012600"/>
</dbReference>
<proteinExistence type="predicted"/>
<evidence type="ECO:0000313" key="2">
    <source>
        <dbReference type="Proteomes" id="UP001058974"/>
    </source>
</evidence>
<sequence>MAKCLAGLALEHGSLDMAQLAYDSDAEFVELMFTTSRQGNTQAFKEPLLVDHKYAGIIERVGSKVKILVFGDHVADAPKEKPFTSSCTLC</sequence>
<accession>A0A9D5BI01</accession>
<name>A0A9D5BI01_PEA</name>
<comment type="caution">
    <text evidence="1">The sequence shown here is derived from an EMBL/GenBank/DDBJ whole genome shotgun (WGS) entry which is preliminary data.</text>
</comment>
<dbReference type="InterPro" id="IPR011032">
    <property type="entry name" value="GroES-like_sf"/>
</dbReference>
<dbReference type="SUPFAM" id="SSF50129">
    <property type="entry name" value="GroES-like"/>
    <property type="match status" value="1"/>
</dbReference>
<reference evidence="1 2" key="1">
    <citation type="journal article" date="2022" name="Nat. Genet.">
        <title>Improved pea reference genome and pan-genome highlight genomic features and evolutionary characteristics.</title>
        <authorList>
            <person name="Yang T."/>
            <person name="Liu R."/>
            <person name="Luo Y."/>
            <person name="Hu S."/>
            <person name="Wang D."/>
            <person name="Wang C."/>
            <person name="Pandey M.K."/>
            <person name="Ge S."/>
            <person name="Xu Q."/>
            <person name="Li N."/>
            <person name="Li G."/>
            <person name="Huang Y."/>
            <person name="Saxena R.K."/>
            <person name="Ji Y."/>
            <person name="Li M."/>
            <person name="Yan X."/>
            <person name="He Y."/>
            <person name="Liu Y."/>
            <person name="Wang X."/>
            <person name="Xiang C."/>
            <person name="Varshney R.K."/>
            <person name="Ding H."/>
            <person name="Gao S."/>
            <person name="Zong X."/>
        </authorList>
    </citation>
    <scope>NUCLEOTIDE SEQUENCE [LARGE SCALE GENOMIC DNA]</scope>
    <source>
        <strain evidence="1 2">cv. Zhongwan 6</strain>
    </source>
</reference>
<organism evidence="1 2">
    <name type="scientific">Pisum sativum</name>
    <name type="common">Garden pea</name>
    <name type="synonym">Lathyrus oleraceus</name>
    <dbReference type="NCBI Taxonomy" id="3888"/>
    <lineage>
        <taxon>Eukaryota</taxon>
        <taxon>Viridiplantae</taxon>
        <taxon>Streptophyta</taxon>
        <taxon>Embryophyta</taxon>
        <taxon>Tracheophyta</taxon>
        <taxon>Spermatophyta</taxon>
        <taxon>Magnoliopsida</taxon>
        <taxon>eudicotyledons</taxon>
        <taxon>Gunneridae</taxon>
        <taxon>Pentapetalae</taxon>
        <taxon>rosids</taxon>
        <taxon>fabids</taxon>
        <taxon>Fabales</taxon>
        <taxon>Fabaceae</taxon>
        <taxon>Papilionoideae</taxon>
        <taxon>50 kb inversion clade</taxon>
        <taxon>NPAAA clade</taxon>
        <taxon>Hologalegina</taxon>
        <taxon>IRL clade</taxon>
        <taxon>Fabeae</taxon>
        <taxon>Lathyrus</taxon>
    </lineage>
</organism>
<keyword evidence="2" id="KW-1185">Reference proteome</keyword>
<gene>
    <name evidence="1" type="ORF">KIW84_012600</name>
</gene>
<protein>
    <submittedName>
        <fullName evidence="1">Uncharacterized protein</fullName>
    </submittedName>
</protein>
<evidence type="ECO:0000313" key="1">
    <source>
        <dbReference type="EMBL" id="KAI5444043.1"/>
    </source>
</evidence>
<dbReference type="AlphaFoldDB" id="A0A9D5BI01"/>